<comment type="catalytic activity">
    <reaction evidence="15">
        <text>N(6)-(2E)-butenoyl-L-lysyl-[protein] + H2O = (2E)-2-butenoate + L-lysyl-[protein]</text>
        <dbReference type="Rhea" id="RHEA:69172"/>
        <dbReference type="Rhea" id="RHEA-COMP:9752"/>
        <dbReference type="Rhea" id="RHEA-COMP:13707"/>
        <dbReference type="ChEBI" id="CHEBI:15377"/>
        <dbReference type="ChEBI" id="CHEBI:29969"/>
        <dbReference type="ChEBI" id="CHEBI:35899"/>
        <dbReference type="ChEBI" id="CHEBI:137954"/>
    </reaction>
    <physiologicalReaction direction="left-to-right" evidence="15">
        <dbReference type="Rhea" id="RHEA:69173"/>
    </physiologicalReaction>
</comment>
<dbReference type="PIRSF" id="PIRSF037913">
    <property type="entry name" value="His_deacetylse_1"/>
    <property type="match status" value="1"/>
</dbReference>
<evidence type="ECO:0000259" key="21">
    <source>
        <dbReference type="Pfam" id="PF00850"/>
    </source>
</evidence>
<evidence type="ECO:0000256" key="8">
    <source>
        <dbReference type="ARBA" id="ARBA00022723"/>
    </source>
</evidence>
<keyword evidence="7" id="KW-0678">Repressor</keyword>
<dbReference type="GO" id="GO:0046872">
    <property type="term" value="F:metal ion binding"/>
    <property type="evidence" value="ECO:0007669"/>
    <property type="project" value="UniProtKB-KW"/>
</dbReference>
<dbReference type="AlphaFoldDB" id="A0A0N0PEY2"/>
<comment type="catalytic activity">
    <reaction evidence="16">
        <text>N(6)-acetyl-L-lysyl-[histone] + H2O = L-lysyl-[histone] + acetate</text>
        <dbReference type="Rhea" id="RHEA:58196"/>
        <dbReference type="Rhea" id="RHEA-COMP:9845"/>
        <dbReference type="Rhea" id="RHEA-COMP:11338"/>
        <dbReference type="ChEBI" id="CHEBI:15377"/>
        <dbReference type="ChEBI" id="CHEBI:29969"/>
        <dbReference type="ChEBI" id="CHEBI:30089"/>
        <dbReference type="ChEBI" id="CHEBI:61930"/>
        <dbReference type="EC" id="3.5.1.98"/>
    </reaction>
    <physiologicalReaction direction="left-to-right" evidence="16">
        <dbReference type="Rhea" id="RHEA:58197"/>
    </physiologicalReaction>
</comment>
<feature type="domain" description="Histone deacetylase" evidence="21">
    <location>
        <begin position="22"/>
        <end position="313"/>
    </location>
</feature>
<comment type="caution">
    <text evidence="22">The sequence shown here is derived from an EMBL/GenBank/DDBJ whole genome shotgun (WGS) entry which is preliminary data.</text>
</comment>
<dbReference type="Gene3D" id="3.40.800.20">
    <property type="entry name" value="Histone deacetylase domain"/>
    <property type="match status" value="1"/>
</dbReference>
<name>A0A0N0PEY2_PAPXU</name>
<evidence type="ECO:0000256" key="4">
    <source>
        <dbReference type="ARBA" id="ARBA00004496"/>
    </source>
</evidence>
<dbReference type="GO" id="GO:0005737">
    <property type="term" value="C:cytoplasm"/>
    <property type="evidence" value="ECO:0007669"/>
    <property type="project" value="UniProtKB-SubCell"/>
</dbReference>
<keyword evidence="5" id="KW-0158">Chromosome</keyword>
<dbReference type="InterPro" id="IPR023801">
    <property type="entry name" value="His_deacetylse_dom"/>
</dbReference>
<evidence type="ECO:0000256" key="14">
    <source>
        <dbReference type="ARBA" id="ARBA00049136"/>
    </source>
</evidence>
<keyword evidence="12 17" id="KW-0804">Transcription</keyword>
<dbReference type="GO" id="GO:0005694">
    <property type="term" value="C:chromosome"/>
    <property type="evidence" value="ECO:0007669"/>
    <property type="project" value="UniProtKB-SubCell"/>
</dbReference>
<evidence type="ECO:0000256" key="19">
    <source>
        <dbReference type="PIRSR" id="PIRSR037913-2"/>
    </source>
</evidence>
<dbReference type="EMBL" id="LADI01006439">
    <property type="protein sequence ID" value="KPJ20644.1"/>
    <property type="molecule type" value="Genomic_DNA"/>
</dbReference>
<dbReference type="InterPro" id="IPR003084">
    <property type="entry name" value="HDAC_I/II"/>
</dbReference>
<keyword evidence="23" id="KW-1185">Reference proteome</keyword>
<dbReference type="GO" id="GO:0005634">
    <property type="term" value="C:nucleus"/>
    <property type="evidence" value="ECO:0007669"/>
    <property type="project" value="UniProtKB-SubCell"/>
</dbReference>
<reference evidence="22 23" key="1">
    <citation type="journal article" date="2015" name="Nat. Commun.">
        <title>Outbred genome sequencing and CRISPR/Cas9 gene editing in butterflies.</title>
        <authorList>
            <person name="Li X."/>
            <person name="Fan D."/>
            <person name="Zhang W."/>
            <person name="Liu G."/>
            <person name="Zhang L."/>
            <person name="Zhao L."/>
            <person name="Fang X."/>
            <person name="Chen L."/>
            <person name="Dong Y."/>
            <person name="Chen Y."/>
            <person name="Ding Y."/>
            <person name="Zhao R."/>
            <person name="Feng M."/>
            <person name="Zhu Y."/>
            <person name="Feng Y."/>
            <person name="Jiang X."/>
            <person name="Zhu D."/>
            <person name="Xiang H."/>
            <person name="Feng X."/>
            <person name="Li S."/>
            <person name="Wang J."/>
            <person name="Zhang G."/>
            <person name="Kronforst M.R."/>
            <person name="Wang W."/>
        </authorList>
    </citation>
    <scope>NUCLEOTIDE SEQUENCE [LARGE SCALE GENOMIC DNA]</scope>
    <source>
        <strain evidence="22">Ya'a_city_454_Px</strain>
        <tissue evidence="22">Whole body</tissue>
    </source>
</reference>
<feature type="binding site" evidence="20">
    <location>
        <position position="170"/>
    </location>
    <ligand>
        <name>a divalent metal cation</name>
        <dbReference type="ChEBI" id="CHEBI:60240"/>
    </ligand>
</feature>
<dbReference type="InterPro" id="IPR023696">
    <property type="entry name" value="Ureohydrolase_dom_sf"/>
</dbReference>
<dbReference type="PRINTS" id="PR01270">
    <property type="entry name" value="HDASUPER"/>
</dbReference>
<evidence type="ECO:0000256" key="13">
    <source>
        <dbReference type="ARBA" id="ARBA00023242"/>
    </source>
</evidence>
<dbReference type="Pfam" id="PF00850">
    <property type="entry name" value="Hist_deacetyl"/>
    <property type="match status" value="1"/>
</dbReference>
<feature type="binding site" evidence="20">
    <location>
        <position position="172"/>
    </location>
    <ligand>
        <name>a divalent metal cation</name>
        <dbReference type="ChEBI" id="CHEBI:60240"/>
    </ligand>
</feature>
<evidence type="ECO:0000313" key="23">
    <source>
        <dbReference type="Proteomes" id="UP000053268"/>
    </source>
</evidence>
<comment type="catalytic activity">
    <reaction evidence="14">
        <text>N(6)-acetyl-L-lysyl-[protein] + H2O = L-lysyl-[protein] + acetate</text>
        <dbReference type="Rhea" id="RHEA:58108"/>
        <dbReference type="Rhea" id="RHEA-COMP:9752"/>
        <dbReference type="Rhea" id="RHEA-COMP:10731"/>
        <dbReference type="ChEBI" id="CHEBI:15377"/>
        <dbReference type="ChEBI" id="CHEBI:29969"/>
        <dbReference type="ChEBI" id="CHEBI:30089"/>
        <dbReference type="ChEBI" id="CHEBI:61930"/>
    </reaction>
    <physiologicalReaction direction="left-to-right" evidence="14">
        <dbReference type="Rhea" id="RHEA:58109"/>
    </physiologicalReaction>
</comment>
<dbReference type="STRING" id="66420.A0A0N0PEY2"/>
<evidence type="ECO:0000256" key="18">
    <source>
        <dbReference type="PIRSR" id="PIRSR037913-1"/>
    </source>
</evidence>
<evidence type="ECO:0000256" key="11">
    <source>
        <dbReference type="ARBA" id="ARBA00023015"/>
    </source>
</evidence>
<keyword evidence="6" id="KW-0963">Cytoplasm</keyword>
<evidence type="ECO:0000256" key="2">
    <source>
        <dbReference type="ARBA" id="ARBA00004123"/>
    </source>
</evidence>
<evidence type="ECO:0000313" key="22">
    <source>
        <dbReference type="EMBL" id="KPJ20644.1"/>
    </source>
</evidence>
<keyword evidence="11 17" id="KW-0805">Transcription regulation</keyword>
<keyword evidence="9 17" id="KW-0378">Hydrolase</keyword>
<evidence type="ECO:0000256" key="9">
    <source>
        <dbReference type="ARBA" id="ARBA00022801"/>
    </source>
</evidence>
<proteinExistence type="inferred from homology"/>
<feature type="binding site" evidence="20">
    <location>
        <position position="259"/>
    </location>
    <ligand>
        <name>a divalent metal cation</name>
        <dbReference type="ChEBI" id="CHEBI:60240"/>
    </ligand>
</feature>
<evidence type="ECO:0000256" key="12">
    <source>
        <dbReference type="ARBA" id="ARBA00023163"/>
    </source>
</evidence>
<dbReference type="SUPFAM" id="SSF52768">
    <property type="entry name" value="Arginase/deacetylase"/>
    <property type="match status" value="1"/>
</dbReference>
<sequence>MSFKKPCYIWDPLLISQSDRLPAVPFRASMVNDLLTAYELKNNLQVIRSTPASYDDLKKFHSELYLDHLKSFHELEEDYMTNDQDEEYGIGYDCPPISNMYELVSVVAGGSITAAKCLLLGITNVAINWCGGWHHAQRFGAEGFCYVNDIVLAIEKLRLKFKKILYIDLDVHHGNGVQDAYKLSKSVFTLSFHKYEPGFYPGSGNIDDVGSLTGKGYSCNFPLHAFYTDKTLVNAFANVFPLVNLKFEPDAIVMQCGADGLVSDPHGGACLTDQGYITCLHKVLATEKPILLLGGGGYNHPNAARLWTKLTAVAAGVDLDDNIPEHDHWPKYGPDYILSIQPSLTKDLNTEQYINECISQIKCNLELLDTKTAIYLPLKRKQDQEEDIKIDSELKIVEKQDSGKGNLKKETRLKPVKAQLVPEKDNKADVYDFQD</sequence>
<evidence type="ECO:0000256" key="16">
    <source>
        <dbReference type="ARBA" id="ARBA00049416"/>
    </source>
</evidence>
<dbReference type="PRINTS" id="PR01271">
    <property type="entry name" value="HISDACETLASE"/>
</dbReference>
<evidence type="ECO:0000256" key="20">
    <source>
        <dbReference type="PIRSR" id="PIRSR037913-3"/>
    </source>
</evidence>
<feature type="binding site" evidence="19">
    <location>
        <position position="143"/>
    </location>
    <ligand>
        <name>substrate</name>
    </ligand>
</feature>
<accession>A0A0N0PEY2</accession>
<organism evidence="22 23">
    <name type="scientific">Papilio xuthus</name>
    <name type="common">Asian swallowtail butterfly</name>
    <dbReference type="NCBI Taxonomy" id="66420"/>
    <lineage>
        <taxon>Eukaryota</taxon>
        <taxon>Metazoa</taxon>
        <taxon>Ecdysozoa</taxon>
        <taxon>Arthropoda</taxon>
        <taxon>Hexapoda</taxon>
        <taxon>Insecta</taxon>
        <taxon>Pterygota</taxon>
        <taxon>Neoptera</taxon>
        <taxon>Endopterygota</taxon>
        <taxon>Lepidoptera</taxon>
        <taxon>Glossata</taxon>
        <taxon>Ditrysia</taxon>
        <taxon>Papilionoidea</taxon>
        <taxon>Papilionidae</taxon>
        <taxon>Papilioninae</taxon>
        <taxon>Papilio</taxon>
    </lineage>
</organism>
<evidence type="ECO:0000256" key="15">
    <source>
        <dbReference type="ARBA" id="ARBA00049193"/>
    </source>
</evidence>
<dbReference type="InterPro" id="IPR000286">
    <property type="entry name" value="HDACs"/>
</dbReference>
<feature type="active site" description="Proton acceptor" evidence="18">
    <location>
        <position position="135"/>
    </location>
</feature>
<dbReference type="PANTHER" id="PTHR10625:SF14">
    <property type="entry name" value="HISTONE DEACETYLASE 8"/>
    <property type="match status" value="1"/>
</dbReference>
<keyword evidence="10 17" id="KW-0156">Chromatin regulator</keyword>
<comment type="cofactor">
    <cofactor evidence="1">
        <name>a divalent metal cation</name>
        <dbReference type="ChEBI" id="CHEBI:60240"/>
    </cofactor>
</comment>
<evidence type="ECO:0000256" key="17">
    <source>
        <dbReference type="PIRNR" id="PIRNR037913"/>
    </source>
</evidence>
<comment type="similarity">
    <text evidence="17">Belongs to the histone deacetylase family. HD Type 1 subfamily.</text>
</comment>
<dbReference type="GO" id="GO:0141221">
    <property type="term" value="F:histone deacetylase activity, hydrolytic mechanism"/>
    <property type="evidence" value="ECO:0007669"/>
    <property type="project" value="UniProtKB-EC"/>
</dbReference>
<dbReference type="Proteomes" id="UP000053268">
    <property type="component" value="Unassembled WGS sequence"/>
</dbReference>
<dbReference type="GO" id="GO:0160008">
    <property type="term" value="F:protein decrotonylase activity"/>
    <property type="evidence" value="ECO:0007669"/>
    <property type="project" value="RHEA"/>
</dbReference>
<dbReference type="GO" id="GO:0031507">
    <property type="term" value="P:heterochromatin formation"/>
    <property type="evidence" value="ECO:0007669"/>
    <property type="project" value="TreeGrafter"/>
</dbReference>
<comment type="subcellular location">
    <subcellularLocation>
        <location evidence="3">Chromosome</location>
    </subcellularLocation>
    <subcellularLocation>
        <location evidence="4">Cytoplasm</location>
    </subcellularLocation>
    <subcellularLocation>
        <location evidence="2 17">Nucleus</location>
    </subcellularLocation>
</comment>
<evidence type="ECO:0000256" key="1">
    <source>
        <dbReference type="ARBA" id="ARBA00001968"/>
    </source>
</evidence>
<keyword evidence="8 20" id="KW-0479">Metal-binding</keyword>
<keyword evidence="13 17" id="KW-0539">Nucleus</keyword>
<feature type="binding site" evidence="19">
    <location>
        <position position="298"/>
    </location>
    <ligand>
        <name>substrate</name>
    </ligand>
</feature>
<evidence type="ECO:0000256" key="3">
    <source>
        <dbReference type="ARBA" id="ARBA00004286"/>
    </source>
</evidence>
<protein>
    <recommendedName>
        <fullName evidence="17">Histone deacetylase</fullName>
        <ecNumber evidence="17">3.5.1.98</ecNumber>
    </recommendedName>
</protein>
<evidence type="ECO:0000256" key="7">
    <source>
        <dbReference type="ARBA" id="ARBA00022491"/>
    </source>
</evidence>
<evidence type="ECO:0000256" key="6">
    <source>
        <dbReference type="ARBA" id="ARBA00022490"/>
    </source>
</evidence>
<dbReference type="EC" id="3.5.1.98" evidence="17"/>
<gene>
    <name evidence="22" type="ORF">RR46_01077</name>
</gene>
<evidence type="ECO:0000256" key="10">
    <source>
        <dbReference type="ARBA" id="ARBA00022853"/>
    </source>
</evidence>
<dbReference type="PANTHER" id="PTHR10625">
    <property type="entry name" value="HISTONE DEACETYLASE HDAC1-RELATED"/>
    <property type="match status" value="1"/>
</dbReference>
<feature type="binding site" evidence="19">
    <location>
        <position position="93"/>
    </location>
    <ligand>
        <name>substrate</name>
    </ligand>
</feature>
<dbReference type="InterPro" id="IPR037138">
    <property type="entry name" value="His_deacetylse_dom_sf"/>
</dbReference>
<evidence type="ECO:0000256" key="5">
    <source>
        <dbReference type="ARBA" id="ARBA00022454"/>
    </source>
</evidence>